<dbReference type="InterPro" id="IPR016162">
    <property type="entry name" value="Ald_DH_N"/>
</dbReference>
<dbReference type="GO" id="GO:0016620">
    <property type="term" value="F:oxidoreductase activity, acting on the aldehyde or oxo group of donors, NAD or NADP as acceptor"/>
    <property type="evidence" value="ECO:0007669"/>
    <property type="project" value="InterPro"/>
</dbReference>
<dbReference type="FunFam" id="3.40.605.10:FF:000007">
    <property type="entry name" value="NAD/NADP-dependent betaine aldehyde dehydrogenase"/>
    <property type="match status" value="1"/>
</dbReference>
<dbReference type="Gene3D" id="3.40.309.10">
    <property type="entry name" value="Aldehyde Dehydrogenase, Chain A, domain 2"/>
    <property type="match status" value="1"/>
</dbReference>
<dbReference type="CDD" id="cd07138">
    <property type="entry name" value="ALDH_CddD_SSP0762"/>
    <property type="match status" value="1"/>
</dbReference>
<keyword evidence="7" id="KW-1185">Reference proteome</keyword>
<comment type="caution">
    <text evidence="6">The sequence shown here is derived from an EMBL/GenBank/DDBJ whole genome shotgun (WGS) entry which is preliminary data.</text>
</comment>
<protein>
    <submittedName>
        <fullName evidence="6">Aldehyde dehydrogenase family protein</fullName>
    </submittedName>
</protein>
<accession>A0A7K3LTF6</accession>
<dbReference type="InterPro" id="IPR016163">
    <property type="entry name" value="Ald_DH_C"/>
</dbReference>
<dbReference type="PROSITE" id="PS00687">
    <property type="entry name" value="ALDEHYDE_DEHYDR_GLU"/>
    <property type="match status" value="1"/>
</dbReference>
<comment type="similarity">
    <text evidence="1 4">Belongs to the aldehyde dehydrogenase family.</text>
</comment>
<dbReference type="Pfam" id="PF00171">
    <property type="entry name" value="Aldedh"/>
    <property type="match status" value="1"/>
</dbReference>
<evidence type="ECO:0000256" key="2">
    <source>
        <dbReference type="ARBA" id="ARBA00023002"/>
    </source>
</evidence>
<dbReference type="Proteomes" id="UP000466307">
    <property type="component" value="Unassembled WGS sequence"/>
</dbReference>
<evidence type="ECO:0000256" key="1">
    <source>
        <dbReference type="ARBA" id="ARBA00009986"/>
    </source>
</evidence>
<sequence>MRTDRDDALIGGRWKPVAATLDVENPATTEYVGTGALCGPGDVDEAVAAATAALPAWSSTPPPVRADHIDRLVEVLRSHRDELVDLTVAEVGAPIAVAREWHVDASLDILSAAAGYARTFDFVQTRDNVRLLHRAAGVVGLITPWNYPFYQLAAKAGAALAAGTTMVHKPSELTPLSAYLFAEATLEAGLPPGVVNLVPGTGVDVGAGLAAHPGVALVSFTGSTRVGRAVATAAVDRVARVTLELGGKSASIVCDDADLTTAVRWSVDACMLNTGQTCSAWTRLLVPEDLVEQAVQIATARAAEMVVGDPTDAATELGPLISATQREQVRTRIAAAAASGARIDSPEPRPLPSTGYFQGPVIVSGLEPDHPVSREEIFGPVLVVHGYRDDEHAIEIANATPYGLAGAVWSADTDRATAIAARLDTGQVFVNEAEFSVHAPFGGWKQSGFGREFGVEGLVEFTELTAIHL</sequence>
<proteinExistence type="inferred from homology"/>
<dbReference type="EMBL" id="JAADZU010000073">
    <property type="protein sequence ID" value="NDK91565.1"/>
    <property type="molecule type" value="Genomic_DNA"/>
</dbReference>
<dbReference type="Gene3D" id="3.40.605.10">
    <property type="entry name" value="Aldehyde Dehydrogenase, Chain A, domain 1"/>
    <property type="match status" value="1"/>
</dbReference>
<gene>
    <name evidence="6" type="ORF">GYA93_18570</name>
</gene>
<reference evidence="6 7" key="1">
    <citation type="submission" date="2020-01" db="EMBL/GenBank/DDBJ databases">
        <title>Investigation of new actinobacteria for the biodesulphurisation of diesel fuel.</title>
        <authorList>
            <person name="Athi Narayanan S.M."/>
        </authorList>
    </citation>
    <scope>NUCLEOTIDE SEQUENCE [LARGE SCALE GENOMIC DNA]</scope>
    <source>
        <strain evidence="6 7">213E</strain>
    </source>
</reference>
<dbReference type="InterPro" id="IPR016161">
    <property type="entry name" value="Ald_DH/histidinol_DH"/>
</dbReference>
<name>A0A7K3LTF6_9ACTN</name>
<evidence type="ECO:0000256" key="3">
    <source>
        <dbReference type="PROSITE-ProRule" id="PRU10007"/>
    </source>
</evidence>
<dbReference type="AlphaFoldDB" id="A0A7K3LTF6"/>
<evidence type="ECO:0000313" key="7">
    <source>
        <dbReference type="Proteomes" id="UP000466307"/>
    </source>
</evidence>
<feature type="active site" evidence="3">
    <location>
        <position position="244"/>
    </location>
</feature>
<dbReference type="PANTHER" id="PTHR42804:SF1">
    <property type="entry name" value="ALDEHYDE DEHYDROGENASE-RELATED"/>
    <property type="match status" value="1"/>
</dbReference>
<dbReference type="InterPro" id="IPR015590">
    <property type="entry name" value="Aldehyde_DH_dom"/>
</dbReference>
<organism evidence="6 7">
    <name type="scientific">Gordonia desulfuricans</name>
    <dbReference type="NCBI Taxonomy" id="89051"/>
    <lineage>
        <taxon>Bacteria</taxon>
        <taxon>Bacillati</taxon>
        <taxon>Actinomycetota</taxon>
        <taxon>Actinomycetes</taxon>
        <taxon>Mycobacteriales</taxon>
        <taxon>Gordoniaceae</taxon>
        <taxon>Gordonia</taxon>
    </lineage>
</organism>
<evidence type="ECO:0000259" key="5">
    <source>
        <dbReference type="Pfam" id="PF00171"/>
    </source>
</evidence>
<keyword evidence="2 4" id="KW-0560">Oxidoreductase</keyword>
<dbReference type="RefSeq" id="WP_059035355.1">
    <property type="nucleotide sequence ID" value="NZ_JAADZU010000073.1"/>
</dbReference>
<evidence type="ECO:0000313" key="6">
    <source>
        <dbReference type="EMBL" id="NDK91565.1"/>
    </source>
</evidence>
<evidence type="ECO:0000256" key="4">
    <source>
        <dbReference type="RuleBase" id="RU003345"/>
    </source>
</evidence>
<dbReference type="InterPro" id="IPR029510">
    <property type="entry name" value="Ald_DH_CS_GLU"/>
</dbReference>
<dbReference type="PANTHER" id="PTHR42804">
    <property type="entry name" value="ALDEHYDE DEHYDROGENASE"/>
    <property type="match status" value="1"/>
</dbReference>
<feature type="domain" description="Aldehyde dehydrogenase" evidence="5">
    <location>
        <begin position="19"/>
        <end position="466"/>
    </location>
</feature>
<dbReference type="SUPFAM" id="SSF53720">
    <property type="entry name" value="ALDH-like"/>
    <property type="match status" value="1"/>
</dbReference>